<organism evidence="2 6">
    <name type="scientific">Rotaria socialis</name>
    <dbReference type="NCBI Taxonomy" id="392032"/>
    <lineage>
        <taxon>Eukaryota</taxon>
        <taxon>Metazoa</taxon>
        <taxon>Spiralia</taxon>
        <taxon>Gnathifera</taxon>
        <taxon>Rotifera</taxon>
        <taxon>Eurotatoria</taxon>
        <taxon>Bdelloidea</taxon>
        <taxon>Philodinida</taxon>
        <taxon>Philodinidae</taxon>
        <taxon>Rotaria</taxon>
    </lineage>
</organism>
<dbReference type="Proteomes" id="UP000663833">
    <property type="component" value="Unassembled WGS sequence"/>
</dbReference>
<sequence length="146" mass="15940">MSYNHTSSYSSSIGIAVGVISVIGSICCCCGIFVIIVCIIKHISRPTHVTPNYPVQYRYPPYTNTVSNNLPPLYPNAVSNNLPPLYPHAAPNKLPPLYPNDASNSLPPLYPNDASNNLPPLYTTTNPPDYFSVAQLDPEFTKTEVS</sequence>
<feature type="transmembrane region" description="Helical" evidence="1">
    <location>
        <begin position="12"/>
        <end position="40"/>
    </location>
</feature>
<accession>A0A817MCV2</accession>
<name>A0A817MCV2_9BILA</name>
<dbReference type="EMBL" id="CAJNYD010002211">
    <property type="protein sequence ID" value="CAF3403912.1"/>
    <property type="molecule type" value="Genomic_DNA"/>
</dbReference>
<keyword evidence="7" id="KW-1185">Reference proteome</keyword>
<gene>
    <name evidence="5" type="ORF">HFQ381_LOCUS23955</name>
    <name evidence="3" type="ORF">LUA448_LOCUS17857</name>
    <name evidence="2" type="ORF">TIS948_LOCUS5377</name>
    <name evidence="4" type="ORF">UJA718_LOCUS5000</name>
</gene>
<dbReference type="EMBL" id="CAJNXB010000609">
    <property type="protein sequence ID" value="CAF3076178.1"/>
    <property type="molecule type" value="Genomic_DNA"/>
</dbReference>
<keyword evidence="1" id="KW-1133">Transmembrane helix</keyword>
<reference evidence="2" key="1">
    <citation type="submission" date="2021-02" db="EMBL/GenBank/DDBJ databases">
        <authorList>
            <person name="Nowell W R."/>
        </authorList>
    </citation>
    <scope>NUCLEOTIDE SEQUENCE</scope>
</reference>
<evidence type="ECO:0000313" key="2">
    <source>
        <dbReference type="EMBL" id="CAF3076178.1"/>
    </source>
</evidence>
<protein>
    <submittedName>
        <fullName evidence="2">Uncharacterized protein</fullName>
    </submittedName>
</protein>
<evidence type="ECO:0000313" key="5">
    <source>
        <dbReference type="EMBL" id="CAF4451929.1"/>
    </source>
</evidence>
<dbReference type="Proteomes" id="UP000663851">
    <property type="component" value="Unassembled WGS sequence"/>
</dbReference>
<proteinExistence type="predicted"/>
<dbReference type="EMBL" id="CAJOBO010002456">
    <property type="protein sequence ID" value="CAF4451929.1"/>
    <property type="molecule type" value="Genomic_DNA"/>
</dbReference>
<comment type="caution">
    <text evidence="2">The sequence shown here is derived from an EMBL/GenBank/DDBJ whole genome shotgun (WGS) entry which is preliminary data.</text>
</comment>
<evidence type="ECO:0000256" key="1">
    <source>
        <dbReference type="SAM" id="Phobius"/>
    </source>
</evidence>
<keyword evidence="1" id="KW-0812">Transmembrane</keyword>
<dbReference type="Proteomes" id="UP000663873">
    <property type="component" value="Unassembled WGS sequence"/>
</dbReference>
<evidence type="ECO:0000313" key="4">
    <source>
        <dbReference type="EMBL" id="CAF4175980.1"/>
    </source>
</evidence>
<evidence type="ECO:0000313" key="7">
    <source>
        <dbReference type="Proteomes" id="UP000663873"/>
    </source>
</evidence>
<dbReference type="AlphaFoldDB" id="A0A817MCV2"/>
<evidence type="ECO:0000313" key="6">
    <source>
        <dbReference type="Proteomes" id="UP000663825"/>
    </source>
</evidence>
<evidence type="ECO:0000313" key="3">
    <source>
        <dbReference type="EMBL" id="CAF3403912.1"/>
    </source>
</evidence>
<keyword evidence="1" id="KW-0472">Membrane</keyword>
<dbReference type="Proteomes" id="UP000663825">
    <property type="component" value="Unassembled WGS sequence"/>
</dbReference>
<dbReference type="EMBL" id="CAJOBP010000420">
    <property type="protein sequence ID" value="CAF4175980.1"/>
    <property type="molecule type" value="Genomic_DNA"/>
</dbReference>